<organism evidence="9 10">
    <name type="scientific">Galdieria yellowstonensis</name>
    <dbReference type="NCBI Taxonomy" id="3028027"/>
    <lineage>
        <taxon>Eukaryota</taxon>
        <taxon>Rhodophyta</taxon>
        <taxon>Bangiophyceae</taxon>
        <taxon>Galdieriales</taxon>
        <taxon>Galdieriaceae</taxon>
        <taxon>Galdieria</taxon>
    </lineage>
</organism>
<evidence type="ECO:0000259" key="8">
    <source>
        <dbReference type="PROSITE" id="PS51751"/>
    </source>
</evidence>
<keyword evidence="4 5" id="KW-0472">Membrane</keyword>
<evidence type="ECO:0000256" key="6">
    <source>
        <dbReference type="SAM" id="MobiDB-lite"/>
    </source>
</evidence>
<evidence type="ECO:0000256" key="4">
    <source>
        <dbReference type="ARBA" id="ARBA00023136"/>
    </source>
</evidence>
<evidence type="ECO:0000313" key="9">
    <source>
        <dbReference type="EMBL" id="KAK4528088.1"/>
    </source>
</evidence>
<feature type="compositionally biased region" description="Low complexity" evidence="6">
    <location>
        <begin position="174"/>
        <end position="186"/>
    </location>
</feature>
<evidence type="ECO:0000256" key="7">
    <source>
        <dbReference type="SAM" id="Phobius"/>
    </source>
</evidence>
<keyword evidence="2 5" id="KW-0812">Transmembrane</keyword>
<dbReference type="EMBL" id="JANCYU010000059">
    <property type="protein sequence ID" value="KAK4528088.1"/>
    <property type="molecule type" value="Genomic_DNA"/>
</dbReference>
<dbReference type="Proteomes" id="UP001300502">
    <property type="component" value="Unassembled WGS sequence"/>
</dbReference>
<dbReference type="PROSITE" id="PS51751">
    <property type="entry name" value="EXPERA"/>
    <property type="match status" value="1"/>
</dbReference>
<proteinExistence type="predicted"/>
<evidence type="ECO:0000313" key="10">
    <source>
        <dbReference type="Proteomes" id="UP001300502"/>
    </source>
</evidence>
<gene>
    <name evidence="9" type="ORF">GAYE_SCF48G6022</name>
</gene>
<feature type="domain" description="EXPERA" evidence="8">
    <location>
        <begin position="10"/>
        <end position="147"/>
    </location>
</feature>
<feature type="region of interest" description="Disordered" evidence="6">
    <location>
        <begin position="162"/>
        <end position="231"/>
    </location>
</feature>
<dbReference type="PANTHER" id="PTHR31204">
    <property type="entry name" value="SIGMA INTRACELLULAR RECEPTOR 2"/>
    <property type="match status" value="1"/>
</dbReference>
<comment type="caution">
    <text evidence="9">The sequence shown here is derived from an EMBL/GenBank/DDBJ whole genome shotgun (WGS) entry which is preliminary data.</text>
</comment>
<sequence>MSVLGNMNAIDTLFFIFFLSFIPISWFIDAAALGLSFWPPNTTKRLVAWWVRLCDPLLGTPPLWFRAMTWFEVLVYPFFCAASCIAIYRGLGKSRWIRLPAVVFASIVGYSFLFIVAEYTFGSYKNPAPWIFMSAYLPFFILPILFAYRTFHPAKRLASTSTSRRVGARKTRKSTGTNVVTTTSSPSEKEEKKQQLAMMDEPRKLRSRDAIKRPSRMTTTTMTSTTTASNS</sequence>
<dbReference type="InterPro" id="IPR051987">
    <property type="entry name" value="Sigma-2_receptor-like"/>
</dbReference>
<reference evidence="9 10" key="1">
    <citation type="submission" date="2022-07" db="EMBL/GenBank/DDBJ databases">
        <title>Genome-wide signatures of adaptation to extreme environments.</title>
        <authorList>
            <person name="Cho C.H."/>
            <person name="Yoon H.S."/>
        </authorList>
    </citation>
    <scope>NUCLEOTIDE SEQUENCE [LARGE SCALE GENOMIC DNA]</scope>
    <source>
        <strain evidence="9 10">108.79 E11</strain>
    </source>
</reference>
<dbReference type="Pfam" id="PF05241">
    <property type="entry name" value="EBP"/>
    <property type="match status" value="1"/>
</dbReference>
<evidence type="ECO:0000256" key="2">
    <source>
        <dbReference type="ARBA" id="ARBA00022692"/>
    </source>
</evidence>
<feature type="transmembrane region" description="Helical" evidence="7">
    <location>
        <begin position="67"/>
        <end position="88"/>
    </location>
</feature>
<feature type="compositionally biased region" description="Low complexity" evidence="6">
    <location>
        <begin position="217"/>
        <end position="231"/>
    </location>
</feature>
<evidence type="ECO:0000256" key="3">
    <source>
        <dbReference type="ARBA" id="ARBA00022989"/>
    </source>
</evidence>
<keyword evidence="3 5" id="KW-1133">Transmembrane helix</keyword>
<feature type="transmembrane region" description="Helical" evidence="7">
    <location>
        <begin position="128"/>
        <end position="148"/>
    </location>
</feature>
<dbReference type="PANTHER" id="PTHR31204:SF1">
    <property type="entry name" value="SIGMA INTRACELLULAR RECEPTOR 2"/>
    <property type="match status" value="1"/>
</dbReference>
<feature type="transmembrane region" description="Helical" evidence="7">
    <location>
        <begin position="100"/>
        <end position="122"/>
    </location>
</feature>
<dbReference type="GO" id="GO:0016020">
    <property type="term" value="C:membrane"/>
    <property type="evidence" value="ECO:0007669"/>
    <property type="project" value="UniProtKB-SubCell"/>
</dbReference>
<accession>A0AAV9ILC8</accession>
<dbReference type="GO" id="GO:0005783">
    <property type="term" value="C:endoplasmic reticulum"/>
    <property type="evidence" value="ECO:0007669"/>
    <property type="project" value="TreeGrafter"/>
</dbReference>
<evidence type="ECO:0000256" key="5">
    <source>
        <dbReference type="PROSITE-ProRule" id="PRU01087"/>
    </source>
</evidence>
<evidence type="ECO:0000256" key="1">
    <source>
        <dbReference type="ARBA" id="ARBA00004141"/>
    </source>
</evidence>
<name>A0AAV9ILC8_9RHOD</name>
<dbReference type="AlphaFoldDB" id="A0AAV9ILC8"/>
<feature type="compositionally biased region" description="Basic and acidic residues" evidence="6">
    <location>
        <begin position="187"/>
        <end position="212"/>
    </location>
</feature>
<comment type="subcellular location">
    <subcellularLocation>
        <location evidence="1">Membrane</location>
        <topology evidence="1">Multi-pass membrane protein</topology>
    </subcellularLocation>
</comment>
<protein>
    <recommendedName>
        <fullName evidence="8">EXPERA domain-containing protein</fullName>
    </recommendedName>
</protein>
<keyword evidence="10" id="KW-1185">Reference proteome</keyword>
<feature type="transmembrane region" description="Helical" evidence="7">
    <location>
        <begin position="12"/>
        <end position="38"/>
    </location>
</feature>
<dbReference type="InterPro" id="IPR033118">
    <property type="entry name" value="EXPERA"/>
</dbReference>